<dbReference type="Proteomes" id="UP001168613">
    <property type="component" value="Unassembled WGS sequence"/>
</dbReference>
<dbReference type="Pfam" id="PF05954">
    <property type="entry name" value="Phage_GPD"/>
    <property type="match status" value="1"/>
</dbReference>
<dbReference type="Gene3D" id="2.30.110.50">
    <property type="match status" value="1"/>
</dbReference>
<evidence type="ECO:0000256" key="4">
    <source>
        <dbReference type="SAM" id="Coils"/>
    </source>
</evidence>
<evidence type="ECO:0000313" key="7">
    <source>
        <dbReference type="EMBL" id="MDN4121883.1"/>
    </source>
</evidence>
<dbReference type="SUPFAM" id="SSF69279">
    <property type="entry name" value="Phage tail proteins"/>
    <property type="match status" value="2"/>
</dbReference>
<dbReference type="InterPro" id="IPR050708">
    <property type="entry name" value="T6SS_VgrG/RHS"/>
</dbReference>
<dbReference type="PANTHER" id="PTHR32305">
    <property type="match status" value="1"/>
</dbReference>
<dbReference type="EMBL" id="JAJHNU010000003">
    <property type="protein sequence ID" value="MDN4121883.1"/>
    <property type="molecule type" value="Genomic_DNA"/>
</dbReference>
<evidence type="ECO:0000256" key="2">
    <source>
        <dbReference type="ARBA" id="ARBA00005558"/>
    </source>
</evidence>
<dbReference type="Gene3D" id="4.10.220.110">
    <property type="match status" value="1"/>
</dbReference>
<dbReference type="InterPro" id="IPR006533">
    <property type="entry name" value="T6SS_Vgr_RhsGE"/>
</dbReference>
<feature type="domain" description="Gp5/Type VI secretion system Vgr C-terminal trimerisation" evidence="6">
    <location>
        <begin position="464"/>
        <end position="572"/>
    </location>
</feature>
<dbReference type="RefSeq" id="WP_266123109.1">
    <property type="nucleotide sequence ID" value="NZ_JAJHNU010000003.1"/>
</dbReference>
<accession>A0ABT8EKQ5</accession>
<dbReference type="InterPro" id="IPR006531">
    <property type="entry name" value="Gp5/Vgr_OB"/>
</dbReference>
<comment type="caution">
    <text evidence="7">The sequence shown here is derived from an EMBL/GenBank/DDBJ whole genome shotgun (WGS) entry which is preliminary data.</text>
</comment>
<dbReference type="NCBIfam" id="TIGR01646">
    <property type="entry name" value="vgr_GE"/>
    <property type="match status" value="1"/>
</dbReference>
<evidence type="ECO:0000256" key="1">
    <source>
        <dbReference type="ARBA" id="ARBA00004613"/>
    </source>
</evidence>
<protein>
    <submittedName>
        <fullName evidence="7">Type VI secretion system tip protein VgrG</fullName>
    </submittedName>
</protein>
<comment type="subcellular location">
    <subcellularLocation>
        <location evidence="1">Secreted</location>
    </subcellularLocation>
</comment>
<name>A0ABT8EKQ5_9BURK</name>
<proteinExistence type="inferred from homology"/>
<keyword evidence="4" id="KW-0175">Coiled coil</keyword>
<organism evidence="7 8">
    <name type="scientific">Alcaligenes endophyticus</name>
    <dbReference type="NCBI Taxonomy" id="1929088"/>
    <lineage>
        <taxon>Bacteria</taxon>
        <taxon>Pseudomonadati</taxon>
        <taxon>Pseudomonadota</taxon>
        <taxon>Betaproteobacteria</taxon>
        <taxon>Burkholderiales</taxon>
        <taxon>Alcaligenaceae</taxon>
        <taxon>Alcaligenes</taxon>
    </lineage>
</organism>
<keyword evidence="8" id="KW-1185">Reference proteome</keyword>
<dbReference type="InterPro" id="IPR017847">
    <property type="entry name" value="T6SS_RhsGE_Vgr_subset"/>
</dbReference>
<sequence>MSRIVSVHTNSDQELLFKHLHGSEGLSTLFNFELDLLSSNSNLQPAEILGQSMTLAIQVDAWQVRYLNGEVVGFSYVGQETGGRRLTLYRAYLRPWLWYLGRNQDCRIYQNMNVVDILDEVLGSYPGYHYEKRLSAEYTAYDYCVQYEESDLNFIHRLMEQEGIYYYFEHSEQGHTLILCDDPSSHFVLPWQASIPYFPSDDNVLSDVPSITQWRHDTQLSDVEYVLDDYDFKKSAASLRHQRRVPTTIQQANREVFDWQAGYIQADHGEHYARVRMEGAQSVAQRIEGVANTRALAPGYTFTLSDSPRTADLQDYLLLEVRYFLNESGYFSGDGVGSYRLEFVAQPAALPFRPPMLTPRPKTKGPQTAVVTGPSGQEVYTDEYQRIKLLFRWDRYGRADENSSCWIRVSNDSAGAGFGSVMAPRIGQEVIVDFIGGNPDRPIVTGRVYNDRQAPAFQPSPTQSGFISRSFGGGSAANANFLLFDDAQGAESVHLHAERNLLQSVEVDAHVEIDGNHYLTVGEEQKIQVGQDRGLEVGGNSTIDIQGNEQITVEGNLELKVNGTLDETIKQKVTQTYLDQHKLDVHADAEHTYLTTLQERFKGEYTSTKEDLANYEYQNNLKITVDGVTTVHYKDDYNVTYGGNEIVNYVGKRTENYQSLWEEFSKYTIKKSIGRSNFFGLVTNVVGAQVNTMGFVGQMIGAEGKYVRHKLDYAKSNYELNWSKKKIVLKEDKVKALGKDLSALQSEVSGIKNEKEGLKKEMSGINKKVGALESRTNVLIIFS</sequence>
<reference evidence="7" key="1">
    <citation type="submission" date="2021-11" db="EMBL/GenBank/DDBJ databases">
        <title>Draft genome sequence of Alcaligenes endophyticus type strain CCUG 75668T.</title>
        <authorList>
            <person name="Salva-Serra F."/>
            <person name="Duran R.E."/>
            <person name="Seeger M."/>
            <person name="Moore E.R.B."/>
            <person name="Jaen-Luchoro D."/>
        </authorList>
    </citation>
    <scope>NUCLEOTIDE SEQUENCE</scope>
    <source>
        <strain evidence="7">CCUG 75668</strain>
    </source>
</reference>
<comment type="similarity">
    <text evidence="2">Belongs to the VgrG protein family.</text>
</comment>
<dbReference type="Gene3D" id="2.40.50.230">
    <property type="entry name" value="Gp5 N-terminal domain"/>
    <property type="match status" value="1"/>
</dbReference>
<dbReference type="SUPFAM" id="SSF69255">
    <property type="entry name" value="gp5 N-terminal domain-like"/>
    <property type="match status" value="1"/>
</dbReference>
<evidence type="ECO:0000313" key="8">
    <source>
        <dbReference type="Proteomes" id="UP001168613"/>
    </source>
</evidence>
<dbReference type="Pfam" id="PF22178">
    <property type="entry name" value="Gp5_trimer_C"/>
    <property type="match status" value="1"/>
</dbReference>
<evidence type="ECO:0000259" key="5">
    <source>
        <dbReference type="Pfam" id="PF04717"/>
    </source>
</evidence>
<dbReference type="InterPro" id="IPR037026">
    <property type="entry name" value="Vgr_OB-fold_dom_sf"/>
</dbReference>
<gene>
    <name evidence="7" type="primary">vgrG</name>
    <name evidence="7" type="ORF">LMS43_11335</name>
</gene>
<dbReference type="PANTHER" id="PTHR32305:SF15">
    <property type="entry name" value="PROTEIN RHSA-RELATED"/>
    <property type="match status" value="1"/>
</dbReference>
<feature type="domain" description="Gp5/Type VI secretion system Vgr protein OB-fold" evidence="5">
    <location>
        <begin position="399"/>
        <end position="449"/>
    </location>
</feature>
<evidence type="ECO:0000259" key="6">
    <source>
        <dbReference type="Pfam" id="PF22178"/>
    </source>
</evidence>
<dbReference type="Pfam" id="PF04717">
    <property type="entry name" value="Phage_base_V"/>
    <property type="match status" value="1"/>
</dbReference>
<dbReference type="InterPro" id="IPR054030">
    <property type="entry name" value="Gp5_Vgr_C"/>
</dbReference>
<dbReference type="NCBIfam" id="TIGR03361">
    <property type="entry name" value="VI_Rhs_Vgr"/>
    <property type="match status" value="1"/>
</dbReference>
<keyword evidence="3" id="KW-0964">Secreted</keyword>
<dbReference type="Gene3D" id="3.55.50.10">
    <property type="entry name" value="Baseplate protein-like domains"/>
    <property type="match status" value="1"/>
</dbReference>
<dbReference type="SUPFAM" id="SSF69349">
    <property type="entry name" value="Phage fibre proteins"/>
    <property type="match status" value="1"/>
</dbReference>
<feature type="coiled-coil region" evidence="4">
    <location>
        <begin position="734"/>
        <end position="775"/>
    </location>
</feature>
<evidence type="ECO:0000256" key="3">
    <source>
        <dbReference type="ARBA" id="ARBA00022525"/>
    </source>
</evidence>